<organism evidence="3 4">
    <name type="scientific">Serendipita indica (strain DSM 11827)</name>
    <name type="common">Root endophyte fungus</name>
    <name type="synonym">Piriformospora indica</name>
    <dbReference type="NCBI Taxonomy" id="1109443"/>
    <lineage>
        <taxon>Eukaryota</taxon>
        <taxon>Fungi</taxon>
        <taxon>Dikarya</taxon>
        <taxon>Basidiomycota</taxon>
        <taxon>Agaricomycotina</taxon>
        <taxon>Agaricomycetes</taxon>
        <taxon>Sebacinales</taxon>
        <taxon>Serendipitaceae</taxon>
        <taxon>Serendipita</taxon>
    </lineage>
</organism>
<accession>G4U2V0</accession>
<feature type="compositionally biased region" description="Low complexity" evidence="1">
    <location>
        <begin position="64"/>
        <end position="81"/>
    </location>
</feature>
<gene>
    <name evidence="3" type="ORF">PIIN_00539</name>
</gene>
<feature type="region of interest" description="Disordered" evidence="1">
    <location>
        <begin position="601"/>
        <end position="628"/>
    </location>
</feature>
<feature type="region of interest" description="Disordered" evidence="1">
    <location>
        <begin position="468"/>
        <end position="510"/>
    </location>
</feature>
<dbReference type="AlphaFoldDB" id="G4U2V0"/>
<keyword evidence="2" id="KW-0472">Membrane</keyword>
<feature type="compositionally biased region" description="Polar residues" evidence="1">
    <location>
        <begin position="17"/>
        <end position="29"/>
    </location>
</feature>
<proteinExistence type="predicted"/>
<keyword evidence="2" id="KW-0812">Transmembrane</keyword>
<evidence type="ECO:0000256" key="1">
    <source>
        <dbReference type="SAM" id="MobiDB-lite"/>
    </source>
</evidence>
<dbReference type="Proteomes" id="UP000007148">
    <property type="component" value="Unassembled WGS sequence"/>
</dbReference>
<feature type="region of interest" description="Disordered" evidence="1">
    <location>
        <begin position="1"/>
        <end position="175"/>
    </location>
</feature>
<dbReference type="HOGENOM" id="CLU_398013_0_0_1"/>
<feature type="compositionally biased region" description="Low complexity" evidence="1">
    <location>
        <begin position="420"/>
        <end position="429"/>
    </location>
</feature>
<feature type="compositionally biased region" description="Polar residues" evidence="1">
    <location>
        <begin position="138"/>
        <end position="148"/>
    </location>
</feature>
<sequence length="692" mass="73573">MADASGQSSVLLSSQQETTVSSTILSDTSPDIPVKTVTEETVRHGRPAPTESSPVSEDPLPSPTKSTESSNDSTTDSVSTTEEIKPLIVYAPPIITTSSSEESSTSTASPGVEGLTTASDETAFADTESAPTIMRLSPLSTTVSQDNVPSKSVTSSQTRSSATSAAPTETPSANNIQAQNSDAALPLFTSATTFSSLGGFYAVSAIASTFETVLPNGDTITSTRTLATTISLQTTRAQTNEDNIRGGGAPSPPGTYTPEPNSIPSTAFFKRPAAAAGVFVAVSLVLGCFVWMFFLLRRHRRQAATAKDRKRHPYYAYGSTGVSPRDRGSFMSYDARNWPERFEEETYSVPSTPIPPPALEPSPAPAWRPGYTRAFGGGDFPEAGPSSPTSPTLADRHQYLQSSTPLTATVTSNPPPVPSRSPYRPVSTTHARGGSNRNLGSASHMDVSAGNLQGLEPTFTLQHASLTPLSRTLSSSRPRPRALSSSVSVHPYPTNSSLSTISDSSEPKEPHPIVLFRRTSDRSTDSQQSDVFRSSAYVVPSPSSLNRLQKAPETLKNPFADADSPPPTPVGQPFVRDQEEGSHIVRLDRGVSLRRNDTWRNRPEHHLSTTPEPSVAECSGTEAGTSTSHLAATPRLRLLLKTAENRIGRKSESMSTAETSTGGDTHVSPVESELFYSLDFMRAAAAEPGSAR</sequence>
<feature type="transmembrane region" description="Helical" evidence="2">
    <location>
        <begin position="273"/>
        <end position="296"/>
    </location>
</feature>
<reference evidence="3 4" key="1">
    <citation type="journal article" date="2011" name="PLoS Pathog.">
        <title>Endophytic Life Strategies Decoded by Genome and Transcriptome Analyses of the Mutualistic Root Symbiont Piriformospora indica.</title>
        <authorList>
            <person name="Zuccaro A."/>
            <person name="Lahrmann U."/>
            <person name="Guldener U."/>
            <person name="Langen G."/>
            <person name="Pfiffi S."/>
            <person name="Biedenkopf D."/>
            <person name="Wong P."/>
            <person name="Samans B."/>
            <person name="Grimm C."/>
            <person name="Basiewicz M."/>
            <person name="Murat C."/>
            <person name="Martin F."/>
            <person name="Kogel K.H."/>
        </authorList>
    </citation>
    <scope>NUCLEOTIDE SEQUENCE [LARGE SCALE GENOMIC DNA]</scope>
    <source>
        <strain evidence="3 4">DSM 11827</strain>
    </source>
</reference>
<feature type="compositionally biased region" description="Low complexity" evidence="1">
    <location>
        <begin position="96"/>
        <end position="107"/>
    </location>
</feature>
<feature type="compositionally biased region" description="Pro residues" evidence="1">
    <location>
        <begin position="352"/>
        <end position="366"/>
    </location>
</feature>
<evidence type="ECO:0000256" key="2">
    <source>
        <dbReference type="SAM" id="Phobius"/>
    </source>
</evidence>
<dbReference type="InParanoid" id="G4U2V0"/>
<feature type="region of interest" description="Disordered" evidence="1">
    <location>
        <begin position="647"/>
        <end position="668"/>
    </location>
</feature>
<keyword evidence="2" id="KW-1133">Transmembrane helix</keyword>
<feature type="compositionally biased region" description="Low complexity" evidence="1">
    <location>
        <begin position="468"/>
        <end position="489"/>
    </location>
</feature>
<feature type="region of interest" description="Disordered" evidence="1">
    <location>
        <begin position="516"/>
        <end position="535"/>
    </location>
</feature>
<comment type="caution">
    <text evidence="3">The sequence shown here is derived from an EMBL/GenBank/DDBJ whole genome shotgun (WGS) entry which is preliminary data.</text>
</comment>
<feature type="region of interest" description="Disordered" evidence="1">
    <location>
        <begin position="371"/>
        <end position="394"/>
    </location>
</feature>
<name>G4U2V0_SERID</name>
<feature type="region of interest" description="Disordered" evidence="1">
    <location>
        <begin position="347"/>
        <end position="366"/>
    </location>
</feature>
<dbReference type="OrthoDB" id="3270714at2759"/>
<evidence type="ECO:0000313" key="4">
    <source>
        <dbReference type="Proteomes" id="UP000007148"/>
    </source>
</evidence>
<feature type="region of interest" description="Disordered" evidence="1">
    <location>
        <begin position="406"/>
        <end position="449"/>
    </location>
</feature>
<protein>
    <submittedName>
        <fullName evidence="3">Uncharacterized protein</fullName>
    </submittedName>
</protein>
<feature type="compositionally biased region" description="Polar residues" evidence="1">
    <location>
        <begin position="653"/>
        <end position="663"/>
    </location>
</feature>
<evidence type="ECO:0000313" key="3">
    <source>
        <dbReference type="EMBL" id="CCA77895.1"/>
    </source>
</evidence>
<feature type="region of interest" description="Disordered" evidence="1">
    <location>
        <begin position="240"/>
        <end position="260"/>
    </location>
</feature>
<dbReference type="EMBL" id="CAFZ01001876">
    <property type="protein sequence ID" value="CCA77895.1"/>
    <property type="molecule type" value="Genomic_DNA"/>
</dbReference>
<feature type="compositionally biased region" description="Low complexity" evidence="1">
    <location>
        <begin position="149"/>
        <end position="173"/>
    </location>
</feature>
<keyword evidence="4" id="KW-1185">Reference proteome</keyword>
<feature type="compositionally biased region" description="Low complexity" evidence="1">
    <location>
        <begin position="1"/>
        <end position="16"/>
    </location>
</feature>